<evidence type="ECO:0000313" key="2">
    <source>
        <dbReference type="EMBL" id="RKD86231.1"/>
    </source>
</evidence>
<accession>A0A3R7DA65</accession>
<dbReference type="Proteomes" id="UP000283805">
    <property type="component" value="Unassembled WGS sequence"/>
</dbReference>
<protein>
    <recommendedName>
        <fullName evidence="4">Multi-ubiquitin domain-containing protein</fullName>
    </recommendedName>
</protein>
<organism evidence="2 3">
    <name type="scientific">Halopiger aswanensis</name>
    <dbReference type="NCBI Taxonomy" id="148449"/>
    <lineage>
        <taxon>Archaea</taxon>
        <taxon>Methanobacteriati</taxon>
        <taxon>Methanobacteriota</taxon>
        <taxon>Stenosarchaea group</taxon>
        <taxon>Halobacteria</taxon>
        <taxon>Halobacteriales</taxon>
        <taxon>Natrialbaceae</taxon>
        <taxon>Halopiger</taxon>
    </lineage>
</organism>
<evidence type="ECO:0008006" key="4">
    <source>
        <dbReference type="Google" id="ProtNLM"/>
    </source>
</evidence>
<dbReference type="RefSeq" id="WP_120246921.1">
    <property type="nucleotide sequence ID" value="NZ_RAPO01000010.1"/>
</dbReference>
<evidence type="ECO:0000313" key="3">
    <source>
        <dbReference type="Proteomes" id="UP000283805"/>
    </source>
</evidence>
<gene>
    <name evidence="2" type="ORF">ATJ93_4648</name>
</gene>
<comment type="caution">
    <text evidence="2">The sequence shown here is derived from an EMBL/GenBank/DDBJ whole genome shotgun (WGS) entry which is preliminary data.</text>
</comment>
<name>A0A3R7DA65_9EURY</name>
<dbReference type="AlphaFoldDB" id="A0A3R7DA65"/>
<keyword evidence="3" id="KW-1185">Reference proteome</keyword>
<feature type="region of interest" description="Disordered" evidence="1">
    <location>
        <begin position="1"/>
        <end position="47"/>
    </location>
</feature>
<proteinExistence type="predicted"/>
<evidence type="ECO:0000256" key="1">
    <source>
        <dbReference type="SAM" id="MobiDB-lite"/>
    </source>
</evidence>
<sequence>MTEDDSTQHARTITDEQPAEDELALQDDPAATDAPDAAERSEEDDTEAAVVTYRLGADEIAVPEGTVAADLKRDHDVPAEAVLTFRDEDAGEIVALNDEDVVTDHVPPGTELQSQPLSGSEVFGRA</sequence>
<dbReference type="EMBL" id="RAPO01000010">
    <property type="protein sequence ID" value="RKD86231.1"/>
    <property type="molecule type" value="Genomic_DNA"/>
</dbReference>
<feature type="compositionally biased region" description="Basic and acidic residues" evidence="1">
    <location>
        <begin position="1"/>
        <end position="14"/>
    </location>
</feature>
<reference evidence="2 3" key="1">
    <citation type="submission" date="2018-09" db="EMBL/GenBank/DDBJ databases">
        <title>Genomic Encyclopedia of Archaeal and Bacterial Type Strains, Phase II (KMG-II): from individual species to whole genera.</title>
        <authorList>
            <person name="Goeker M."/>
        </authorList>
    </citation>
    <scope>NUCLEOTIDE SEQUENCE [LARGE SCALE GENOMIC DNA]</scope>
    <source>
        <strain evidence="2 3">DSM 13151</strain>
    </source>
</reference>